<proteinExistence type="inferred from homology"/>
<evidence type="ECO:0000259" key="2">
    <source>
        <dbReference type="Pfam" id="PF12850"/>
    </source>
</evidence>
<dbReference type="InterPro" id="IPR024654">
    <property type="entry name" value="Calcineurin-like_PHP_lpxH"/>
</dbReference>
<reference evidence="3" key="1">
    <citation type="submission" date="2020-10" db="EMBL/GenBank/DDBJ databases">
        <authorList>
            <person name="Hahn C.J."/>
            <person name="Laso-Perez R."/>
            <person name="Vulcano F."/>
            <person name="Vaziourakis K.-M."/>
            <person name="Stokke R."/>
            <person name="Steen I.H."/>
            <person name="Teske A."/>
            <person name="Boetius A."/>
            <person name="Liebeke M."/>
            <person name="Amann R."/>
            <person name="Knittel K."/>
        </authorList>
    </citation>
    <scope>NUCLEOTIDE SEQUENCE</scope>
    <source>
        <strain evidence="3">Gfbio:e3339647-f889-4370-9287-4fb5cb688e4c:AG392J18_GoMArc1</strain>
        <strain evidence="4">Gfbio:e3339647-f889-4370-9287-4fb5cb688e4c:AG394J04_GoMArc1</strain>
    </source>
</reference>
<organism evidence="3 5">
    <name type="scientific">Candidatus Argoarchaeum ethanivorans</name>
    <dbReference type="NCBI Taxonomy" id="2608793"/>
    <lineage>
        <taxon>Archaea</taxon>
        <taxon>Methanobacteriati</taxon>
        <taxon>Methanobacteriota</taxon>
        <taxon>Stenosarchaea group</taxon>
        <taxon>Methanomicrobia</taxon>
        <taxon>Methanosarcinales</taxon>
        <taxon>Methanosarcinales incertae sedis</taxon>
        <taxon>GOM Arc I cluster</taxon>
        <taxon>Candidatus Argoarchaeum</taxon>
    </lineage>
</organism>
<protein>
    <recommendedName>
        <fullName evidence="1">Phosphoesterase</fullName>
        <ecNumber evidence="1">3.1.4.-</ecNumber>
    </recommendedName>
</protein>
<dbReference type="GO" id="GO:0046872">
    <property type="term" value="F:metal ion binding"/>
    <property type="evidence" value="ECO:0007669"/>
    <property type="project" value="UniProtKB-KW"/>
</dbReference>
<comment type="cofactor">
    <cofactor evidence="1">
        <name>a divalent metal cation</name>
        <dbReference type="ChEBI" id="CHEBI:60240"/>
    </cofactor>
</comment>
<dbReference type="CDD" id="cd00841">
    <property type="entry name" value="MPP_YfcE"/>
    <property type="match status" value="1"/>
</dbReference>
<evidence type="ECO:0000256" key="1">
    <source>
        <dbReference type="RuleBase" id="RU362039"/>
    </source>
</evidence>
<dbReference type="AlphaFoldDB" id="A0A811T5U7"/>
<dbReference type="Proteomes" id="UP000612009">
    <property type="component" value="Unassembled WGS sequence"/>
</dbReference>
<sequence>MLIGIMSDSHDNLHALKAAIQFFNDKEVELVLHAGDLVSPFMIDALSRLNCTFKMCFGNNDGDKININRLVYRIGGSVGNFIETVCDNRKIGMLHGTSKAVVEALVKSGNFDIMISGHTHIPVINHGSTLHINPGEVSGVLTGNKTVALLEPEKLQAEIIVL</sequence>
<evidence type="ECO:0000313" key="5">
    <source>
        <dbReference type="Proteomes" id="UP000612009"/>
    </source>
</evidence>
<evidence type="ECO:0000313" key="4">
    <source>
        <dbReference type="EMBL" id="CAD6493531.1"/>
    </source>
</evidence>
<accession>A0A811T5U7</accession>
<comment type="similarity">
    <text evidence="1">Belongs to the metallophosphoesterase superfamily. YfcE family.</text>
</comment>
<dbReference type="InterPro" id="IPR053193">
    <property type="entry name" value="MetalloPDE_YfcE-like"/>
</dbReference>
<name>A0A811T5U7_9EURY</name>
<dbReference type="NCBIfam" id="TIGR00040">
    <property type="entry name" value="yfcE"/>
    <property type="match status" value="1"/>
</dbReference>
<dbReference type="EMBL" id="CAJHIP010000023">
    <property type="protein sequence ID" value="CAD6493531.1"/>
    <property type="molecule type" value="Genomic_DNA"/>
</dbReference>
<dbReference type="GO" id="GO:0016787">
    <property type="term" value="F:hydrolase activity"/>
    <property type="evidence" value="ECO:0007669"/>
    <property type="project" value="UniProtKB-UniRule"/>
</dbReference>
<dbReference type="InterPro" id="IPR029052">
    <property type="entry name" value="Metallo-depent_PP-like"/>
</dbReference>
<keyword evidence="1" id="KW-0479">Metal-binding</keyword>
<dbReference type="EC" id="3.1.4.-" evidence="1"/>
<dbReference type="Gene3D" id="3.60.21.10">
    <property type="match status" value="1"/>
</dbReference>
<feature type="domain" description="Calcineurin-like phosphoesterase" evidence="2">
    <location>
        <begin position="1"/>
        <end position="153"/>
    </location>
</feature>
<dbReference type="InterPro" id="IPR000979">
    <property type="entry name" value="Phosphodiesterase_MJ0936/Vps29"/>
</dbReference>
<evidence type="ECO:0000313" key="3">
    <source>
        <dbReference type="EMBL" id="CAD6492716.1"/>
    </source>
</evidence>
<dbReference type="Proteomes" id="UP000603056">
    <property type="component" value="Unassembled WGS sequence"/>
</dbReference>
<dbReference type="EMBL" id="CAJHIR010000016">
    <property type="protein sequence ID" value="CAD6492716.1"/>
    <property type="molecule type" value="Genomic_DNA"/>
</dbReference>
<dbReference type="SUPFAM" id="SSF56300">
    <property type="entry name" value="Metallo-dependent phosphatases"/>
    <property type="match status" value="1"/>
</dbReference>
<dbReference type="Pfam" id="PF12850">
    <property type="entry name" value="Metallophos_2"/>
    <property type="match status" value="1"/>
</dbReference>
<keyword evidence="3" id="KW-0378">Hydrolase</keyword>
<dbReference type="PANTHER" id="PTHR43165:SF1">
    <property type="entry name" value="PHOSPHODIESTERASE MJ0936"/>
    <property type="match status" value="1"/>
</dbReference>
<gene>
    <name evidence="4" type="ORF">FFODKBPE_00511</name>
    <name evidence="3" type="ORF">LAKADJCE_00359</name>
</gene>
<dbReference type="InterPro" id="IPR041802">
    <property type="entry name" value="MPP_YfcE"/>
</dbReference>
<comment type="caution">
    <text evidence="3">The sequence shown here is derived from an EMBL/GenBank/DDBJ whole genome shotgun (WGS) entry which is preliminary data.</text>
</comment>
<dbReference type="PANTHER" id="PTHR43165">
    <property type="entry name" value="METALLOPHOSPHOESTERASE"/>
    <property type="match status" value="1"/>
</dbReference>